<dbReference type="EMBL" id="MFLD01000006">
    <property type="protein sequence ID" value="OGG60908.1"/>
    <property type="molecule type" value="Genomic_DNA"/>
</dbReference>
<name>A0A1F6DHM0_9BACT</name>
<dbReference type="CDD" id="cd18614">
    <property type="entry name" value="GH130"/>
    <property type="match status" value="1"/>
</dbReference>
<evidence type="ECO:0000313" key="6">
    <source>
        <dbReference type="Proteomes" id="UP000178042"/>
    </source>
</evidence>
<protein>
    <recommendedName>
        <fullName evidence="7">Glycosidase</fullName>
    </recommendedName>
</protein>
<proteinExistence type="inferred from homology"/>
<dbReference type="Proteomes" id="UP000178042">
    <property type="component" value="Unassembled WGS sequence"/>
</dbReference>
<dbReference type="GO" id="GO:0016757">
    <property type="term" value="F:glycosyltransferase activity"/>
    <property type="evidence" value="ECO:0007669"/>
    <property type="project" value="UniProtKB-KW"/>
</dbReference>
<evidence type="ECO:0000256" key="3">
    <source>
        <dbReference type="ARBA" id="ARBA00024356"/>
    </source>
</evidence>
<dbReference type="Gene3D" id="2.115.10.20">
    <property type="entry name" value="Glycosyl hydrolase domain, family 43"/>
    <property type="match status" value="1"/>
</dbReference>
<organism evidence="5 6">
    <name type="scientific">Candidatus Kaiserbacteria bacterium RIFCSPHIGHO2_02_FULL_49_16</name>
    <dbReference type="NCBI Taxonomy" id="1798490"/>
    <lineage>
        <taxon>Bacteria</taxon>
        <taxon>Candidatus Kaiseribacteriota</taxon>
    </lineage>
</organism>
<evidence type="ECO:0008006" key="7">
    <source>
        <dbReference type="Google" id="ProtNLM"/>
    </source>
</evidence>
<dbReference type="PIRSF" id="PIRSF016202">
    <property type="entry name" value="PH1107"/>
    <property type="match status" value="1"/>
</dbReference>
<dbReference type="Pfam" id="PF04041">
    <property type="entry name" value="Glyco_hydro_130"/>
    <property type="match status" value="1"/>
</dbReference>
<evidence type="ECO:0000256" key="2">
    <source>
        <dbReference type="ARBA" id="ARBA00022679"/>
    </source>
</evidence>
<comment type="caution">
    <text evidence="5">The sequence shown here is derived from an EMBL/GenBank/DDBJ whole genome shotgun (WGS) entry which is preliminary data.</text>
</comment>
<evidence type="ECO:0000256" key="4">
    <source>
        <dbReference type="SAM" id="MobiDB-lite"/>
    </source>
</evidence>
<accession>A0A1F6DHM0</accession>
<dbReference type="PANTHER" id="PTHR34106">
    <property type="entry name" value="GLYCOSIDASE"/>
    <property type="match status" value="1"/>
</dbReference>
<feature type="compositionally biased region" description="Basic and acidic residues" evidence="4">
    <location>
        <begin position="1"/>
        <end position="10"/>
    </location>
</feature>
<keyword evidence="1" id="KW-0328">Glycosyltransferase</keyword>
<sequence length="325" mass="35946">MIPERSEAFAKRAPGNPLISPDPKHSWEEKATFNAGAVDINGTPYLLYRAMGGDNTSVLGYARMSKDGLRVEERLSEPIYVPRADFEKKLGNRNGNSGCEDPRLTIIDGTLYMGYTAYDGVHSPRAALTSISVADFEAKRFDKFRMPQLVTPDSVDDKDMFILPNKIAGNYYIFHRIGSHICADIRSSLDFSKSRVDRCIELFGPRKGMWDDLKVGASGVPILTEHGWLFVYHGVSSARKTYRLGAALLDANDPTRVLARTAEPILEPVKKDELEGQIPRVVFSCGMVAHGDTLIMYYGGADSVISAATYSLKEMLAKLSPEALR</sequence>
<reference evidence="5 6" key="1">
    <citation type="journal article" date="2016" name="Nat. Commun.">
        <title>Thousands of microbial genomes shed light on interconnected biogeochemical processes in an aquifer system.</title>
        <authorList>
            <person name="Anantharaman K."/>
            <person name="Brown C.T."/>
            <person name="Hug L.A."/>
            <person name="Sharon I."/>
            <person name="Castelle C.J."/>
            <person name="Probst A.J."/>
            <person name="Thomas B.C."/>
            <person name="Singh A."/>
            <person name="Wilkins M.J."/>
            <person name="Karaoz U."/>
            <person name="Brodie E.L."/>
            <person name="Williams K.H."/>
            <person name="Hubbard S.S."/>
            <person name="Banfield J.F."/>
        </authorList>
    </citation>
    <scope>NUCLEOTIDE SEQUENCE [LARGE SCALE GENOMIC DNA]</scope>
</reference>
<gene>
    <name evidence="5" type="ORF">A3C86_02720</name>
</gene>
<dbReference type="InterPro" id="IPR007184">
    <property type="entry name" value="Mannoside_phosphorylase"/>
</dbReference>
<dbReference type="InterPro" id="IPR023296">
    <property type="entry name" value="Glyco_hydro_beta-prop_sf"/>
</dbReference>
<evidence type="ECO:0000256" key="1">
    <source>
        <dbReference type="ARBA" id="ARBA00022676"/>
    </source>
</evidence>
<dbReference type="PANTHER" id="PTHR34106:SF5">
    <property type="entry name" value="GLYCOSIDASE"/>
    <property type="match status" value="1"/>
</dbReference>
<dbReference type="SUPFAM" id="SSF75005">
    <property type="entry name" value="Arabinanase/levansucrase/invertase"/>
    <property type="match status" value="1"/>
</dbReference>
<keyword evidence="2" id="KW-0808">Transferase</keyword>
<feature type="region of interest" description="Disordered" evidence="4">
    <location>
        <begin position="1"/>
        <end position="24"/>
    </location>
</feature>
<comment type="similarity">
    <text evidence="3">Belongs to the glycosyl hydrolase 130 family.</text>
</comment>
<dbReference type="AlphaFoldDB" id="A0A1F6DHM0"/>
<evidence type="ECO:0000313" key="5">
    <source>
        <dbReference type="EMBL" id="OGG60908.1"/>
    </source>
</evidence>